<evidence type="ECO:0000256" key="7">
    <source>
        <dbReference type="ARBA" id="ARBA00023320"/>
    </source>
</evidence>
<evidence type="ECO:0000256" key="4">
    <source>
        <dbReference type="ARBA" id="ARBA00022525"/>
    </source>
</evidence>
<gene>
    <name evidence="12" type="primary">LOC108048936</name>
    <name evidence="10" type="synonym">108048936</name>
</gene>
<keyword evidence="5" id="KW-0165">Cleavage on pair of basic residues</keyword>
<evidence type="ECO:0000256" key="9">
    <source>
        <dbReference type="SAM" id="SignalP"/>
    </source>
</evidence>
<dbReference type="AlphaFoldDB" id="A0A6P4FJA1"/>
<evidence type="ECO:0000256" key="5">
    <source>
        <dbReference type="ARBA" id="ARBA00022685"/>
    </source>
</evidence>
<dbReference type="CTD" id="45845"/>
<keyword evidence="7" id="KW-0527">Neuropeptide</keyword>
<feature type="chain" id="PRO_5028144784" description="Drosulfakinins" evidence="9">
    <location>
        <begin position="34"/>
        <end position="141"/>
    </location>
</feature>
<dbReference type="GO" id="GO:0007218">
    <property type="term" value="P:neuropeptide signaling pathway"/>
    <property type="evidence" value="ECO:0007669"/>
    <property type="project" value="UniProtKB-KW"/>
</dbReference>
<sequence>MRLRSCTHFVTLVMPLWALAFCLLVMVPVPAQTSSLEIAKEERRLQELESKMGAETDQSNANLAGSSFSRFGDRRNQKTLSFGRRVPMISRPMIPIEMDLLMDNDDDRTKAKRFDDYGHMRFGKRGGDDQFDDYGHMRFGR</sequence>
<accession>A0A6P4FJA1</accession>
<dbReference type="EnsemblMetazoa" id="XM_017129902.1">
    <property type="protein sequence ID" value="XP_016985391.1"/>
    <property type="gene ID" value="LOC108048936"/>
</dbReference>
<evidence type="ECO:0000256" key="8">
    <source>
        <dbReference type="SAM" id="MobiDB-lite"/>
    </source>
</evidence>
<evidence type="ECO:0000256" key="3">
    <source>
        <dbReference type="ARBA" id="ARBA00021505"/>
    </source>
</evidence>
<dbReference type="OMA" id="FGDRRNQ"/>
<dbReference type="PROSITE" id="PS00259">
    <property type="entry name" value="GASTRIN"/>
    <property type="match status" value="1"/>
</dbReference>
<reference evidence="10" key="3">
    <citation type="submission" date="2025-05" db="UniProtKB">
        <authorList>
            <consortium name="EnsemblMetazoa"/>
        </authorList>
    </citation>
    <scope>IDENTIFICATION</scope>
</reference>
<evidence type="ECO:0000256" key="6">
    <source>
        <dbReference type="ARBA" id="ARBA00022815"/>
    </source>
</evidence>
<proteinExistence type="inferred from homology"/>
<reference evidence="11" key="1">
    <citation type="journal article" date="2021" name="Elife">
        <title>Highly contiguous assemblies of 101 drosophilid genomes.</title>
        <authorList>
            <person name="Kim B.Y."/>
            <person name="Wang J.R."/>
            <person name="Miller D.E."/>
            <person name="Barmina O."/>
            <person name="Delaney E."/>
            <person name="Thompson A."/>
            <person name="Comeault A.A."/>
            <person name="Peede D."/>
            <person name="D'Agostino E.R."/>
            <person name="Pelaez J."/>
            <person name="Aguilar J.M."/>
            <person name="Haji D."/>
            <person name="Matsunaga T."/>
            <person name="Armstrong E.E."/>
            <person name="Zych M."/>
            <person name="Ogawa Y."/>
            <person name="Stamenkovic-Radak M."/>
            <person name="Jelic M."/>
            <person name="Veselinovic M.S."/>
            <person name="Tanaskovic M."/>
            <person name="Eric P."/>
            <person name="Gao J.J."/>
            <person name="Katoh T.K."/>
            <person name="Toda M.J."/>
            <person name="Watabe H."/>
            <person name="Watada M."/>
            <person name="Davis J.S."/>
            <person name="Moyle L.C."/>
            <person name="Manoli G."/>
            <person name="Bertolini E."/>
            <person name="Kostal V."/>
            <person name="Hawley R.S."/>
            <person name="Takahashi A."/>
            <person name="Jones C.D."/>
            <person name="Price D.K."/>
            <person name="Whiteman N."/>
            <person name="Kopp A."/>
            <person name="Matute D.R."/>
            <person name="Petrov D.A."/>
        </authorList>
    </citation>
    <scope>NUCLEOTIDE SEQUENCE [LARGE SCALE GENOMIC DNA]</scope>
</reference>
<feature type="signal peptide" evidence="9">
    <location>
        <begin position="1"/>
        <end position="33"/>
    </location>
</feature>
<keyword evidence="11" id="KW-1185">Reference proteome</keyword>
<evidence type="ECO:0000256" key="2">
    <source>
        <dbReference type="ARBA" id="ARBA00006273"/>
    </source>
</evidence>
<dbReference type="RefSeq" id="XP_016985391.1">
    <property type="nucleotide sequence ID" value="XM_017129902.1"/>
</dbReference>
<evidence type="ECO:0000313" key="10">
    <source>
        <dbReference type="EnsemblMetazoa" id="XP_016985391.1"/>
    </source>
</evidence>
<protein>
    <recommendedName>
        <fullName evidence="3">Drosulfakinins</fullName>
    </recommendedName>
</protein>
<keyword evidence="9" id="KW-0732">Signal</keyword>
<organism evidence="12">
    <name type="scientific">Drosophila rhopaloa</name>
    <name type="common">Fruit fly</name>
    <dbReference type="NCBI Taxonomy" id="1041015"/>
    <lineage>
        <taxon>Eukaryota</taxon>
        <taxon>Metazoa</taxon>
        <taxon>Ecdysozoa</taxon>
        <taxon>Arthropoda</taxon>
        <taxon>Hexapoda</taxon>
        <taxon>Insecta</taxon>
        <taxon>Pterygota</taxon>
        <taxon>Neoptera</taxon>
        <taxon>Endopterygota</taxon>
        <taxon>Diptera</taxon>
        <taxon>Brachycera</taxon>
        <taxon>Muscomorpha</taxon>
        <taxon>Ephydroidea</taxon>
        <taxon>Drosophilidae</taxon>
        <taxon>Drosophila</taxon>
        <taxon>Sophophora</taxon>
    </lineage>
</organism>
<dbReference type="Proteomes" id="UP001652680">
    <property type="component" value="Unassembled WGS sequence"/>
</dbReference>
<keyword evidence="4" id="KW-0964">Secreted</keyword>
<feature type="compositionally biased region" description="Polar residues" evidence="8">
    <location>
        <begin position="56"/>
        <end position="69"/>
    </location>
</feature>
<keyword evidence="6" id="KW-0027">Amidation</keyword>
<evidence type="ECO:0000313" key="11">
    <source>
        <dbReference type="Proteomes" id="UP001652680"/>
    </source>
</evidence>
<dbReference type="InterPro" id="IPR013259">
    <property type="entry name" value="Sulfakinin"/>
</dbReference>
<name>A0A6P4FJA1_DRORH</name>
<dbReference type="GO" id="GO:0005576">
    <property type="term" value="C:extracellular region"/>
    <property type="evidence" value="ECO:0007669"/>
    <property type="project" value="UniProtKB-SubCell"/>
</dbReference>
<evidence type="ECO:0000256" key="1">
    <source>
        <dbReference type="ARBA" id="ARBA00004613"/>
    </source>
</evidence>
<comment type="similarity">
    <text evidence="2">Belongs to the gastrin/cholecystokinin family.</text>
</comment>
<comment type="subcellular location">
    <subcellularLocation>
        <location evidence="1">Secreted</location>
    </subcellularLocation>
</comment>
<reference evidence="12" key="2">
    <citation type="submission" date="2025-04" db="UniProtKB">
        <authorList>
            <consortium name="RefSeq"/>
        </authorList>
    </citation>
    <scope>IDENTIFICATION</scope>
</reference>
<dbReference type="GeneID" id="108048936"/>
<evidence type="ECO:0000313" key="12">
    <source>
        <dbReference type="RefSeq" id="XP_016985391.1"/>
    </source>
</evidence>
<dbReference type="InterPro" id="IPR013152">
    <property type="entry name" value="Gastrin/cholecystokinin_CS"/>
</dbReference>
<dbReference type="OrthoDB" id="6360815at2759"/>
<feature type="region of interest" description="Disordered" evidence="8">
    <location>
        <begin position="49"/>
        <end position="76"/>
    </location>
</feature>
<dbReference type="Pfam" id="PF08257">
    <property type="entry name" value="Sulfakinin"/>
    <property type="match status" value="2"/>
</dbReference>